<organism evidence="7 8">
    <name type="scientific">Neotamlana sedimentorum</name>
    <dbReference type="NCBI Taxonomy" id="1435349"/>
    <lineage>
        <taxon>Bacteria</taxon>
        <taxon>Pseudomonadati</taxon>
        <taxon>Bacteroidota</taxon>
        <taxon>Flavobacteriia</taxon>
        <taxon>Flavobacteriales</taxon>
        <taxon>Flavobacteriaceae</taxon>
        <taxon>Neotamlana</taxon>
    </lineage>
</organism>
<evidence type="ECO:0000256" key="2">
    <source>
        <dbReference type="ARBA" id="ARBA00009695"/>
    </source>
</evidence>
<keyword evidence="4" id="KW-0963">Cytoplasm</keyword>
<accession>A0A0D7VYK7</accession>
<dbReference type="PATRIC" id="fig|1435349.4.peg.1671"/>
<evidence type="ECO:0000313" key="8">
    <source>
        <dbReference type="Proteomes" id="UP000032578"/>
    </source>
</evidence>
<feature type="domain" description="RecX third three-helical" evidence="6">
    <location>
        <begin position="107"/>
        <end position="151"/>
    </location>
</feature>
<comment type="similarity">
    <text evidence="2">Belongs to the RecX family.</text>
</comment>
<comment type="subcellular location">
    <subcellularLocation>
        <location evidence="1">Cytoplasm</location>
    </subcellularLocation>
</comment>
<dbReference type="PANTHER" id="PTHR33602">
    <property type="entry name" value="REGULATORY PROTEIN RECX FAMILY PROTEIN"/>
    <property type="match status" value="1"/>
</dbReference>
<gene>
    <name evidence="7" type="ORF">PW52_16245</name>
</gene>
<dbReference type="EMBL" id="JTDW01000022">
    <property type="protein sequence ID" value="KJD31921.1"/>
    <property type="molecule type" value="Genomic_DNA"/>
</dbReference>
<dbReference type="GO" id="GO:0005737">
    <property type="term" value="C:cytoplasm"/>
    <property type="evidence" value="ECO:0007669"/>
    <property type="project" value="UniProtKB-SubCell"/>
</dbReference>
<dbReference type="PANTHER" id="PTHR33602:SF1">
    <property type="entry name" value="REGULATORY PROTEIN RECX FAMILY PROTEIN"/>
    <property type="match status" value="1"/>
</dbReference>
<dbReference type="STRING" id="1435349.PW52_16245"/>
<dbReference type="AlphaFoldDB" id="A0A0D7VYK7"/>
<keyword evidence="8" id="KW-1185">Reference proteome</keyword>
<proteinExistence type="inferred from homology"/>
<dbReference type="Pfam" id="PF21981">
    <property type="entry name" value="RecX_HTH3"/>
    <property type="match status" value="1"/>
</dbReference>
<feature type="domain" description="RecX second three-helical" evidence="5">
    <location>
        <begin position="59"/>
        <end position="99"/>
    </location>
</feature>
<dbReference type="GO" id="GO:0006282">
    <property type="term" value="P:regulation of DNA repair"/>
    <property type="evidence" value="ECO:0007669"/>
    <property type="project" value="InterPro"/>
</dbReference>
<dbReference type="InterPro" id="IPR003783">
    <property type="entry name" value="Regulatory_RecX"/>
</dbReference>
<comment type="caution">
    <text evidence="7">The sequence shown here is derived from an EMBL/GenBank/DDBJ whole genome shotgun (WGS) entry which is preliminary data.</text>
</comment>
<dbReference type="Pfam" id="PF02631">
    <property type="entry name" value="RecX_HTH2"/>
    <property type="match status" value="1"/>
</dbReference>
<evidence type="ECO:0000256" key="1">
    <source>
        <dbReference type="ARBA" id="ARBA00004496"/>
    </source>
</evidence>
<dbReference type="InterPro" id="IPR053925">
    <property type="entry name" value="RecX_HTH_3rd"/>
</dbReference>
<reference evidence="7 8" key="1">
    <citation type="submission" date="2014-11" db="EMBL/GenBank/DDBJ databases">
        <title>Tamlana sedimentorum sp. nov., isolated from shallow sand sediments of the Sea of Japan.</title>
        <authorList>
            <person name="Romanenko L.A."/>
        </authorList>
    </citation>
    <scope>NUCLEOTIDE SEQUENCE [LARGE SCALE GENOMIC DNA]</scope>
    <source>
        <strain evidence="7 8">JCM 19808</strain>
    </source>
</reference>
<dbReference type="InterPro" id="IPR053924">
    <property type="entry name" value="RecX_HTH_2nd"/>
</dbReference>
<evidence type="ECO:0000259" key="5">
    <source>
        <dbReference type="Pfam" id="PF02631"/>
    </source>
</evidence>
<protein>
    <recommendedName>
        <fullName evidence="3">Regulatory protein RecX</fullName>
    </recommendedName>
</protein>
<dbReference type="Proteomes" id="UP000032578">
    <property type="component" value="Unassembled WGS sequence"/>
</dbReference>
<dbReference type="Gene3D" id="1.10.10.10">
    <property type="entry name" value="Winged helix-like DNA-binding domain superfamily/Winged helix DNA-binding domain"/>
    <property type="match status" value="2"/>
</dbReference>
<dbReference type="OrthoDB" id="1523826at2"/>
<sequence>MQQSKKTYTLQEAIKKMEHYCAYQERCHKEVRQKLINMHMIPEAIDAVIMHLLQHNFLNEERFAKTFLRGKFRIKKWGRRRLTLELKKKDISKANINEAFREITDTEYIEVFNDLAEKKANSITESNKLKKKKKLIDYLLYRGWESHLVYEKANELFG</sequence>
<evidence type="ECO:0000313" key="7">
    <source>
        <dbReference type="EMBL" id="KJD31921.1"/>
    </source>
</evidence>
<name>A0A0D7VYK7_9FLAO</name>
<dbReference type="InterPro" id="IPR036388">
    <property type="entry name" value="WH-like_DNA-bd_sf"/>
</dbReference>
<evidence type="ECO:0000256" key="4">
    <source>
        <dbReference type="ARBA" id="ARBA00022490"/>
    </source>
</evidence>
<evidence type="ECO:0000259" key="6">
    <source>
        <dbReference type="Pfam" id="PF21981"/>
    </source>
</evidence>
<evidence type="ECO:0000256" key="3">
    <source>
        <dbReference type="ARBA" id="ARBA00018111"/>
    </source>
</evidence>